<sequence>MNNRYREKEKANILLAWVVVLKRSIIGFPIRYMKFDEPVPVQAGIGDVILGLQKVQNADGLVLESGSEPG</sequence>
<dbReference type="AlphaFoldDB" id="A8RZU9"/>
<dbReference type="HOGENOM" id="CLU_2750606_0_0_9"/>
<proteinExistence type="predicted"/>
<dbReference type="EMBL" id="ABCC02000041">
    <property type="protein sequence ID" value="EDP14113.1"/>
    <property type="molecule type" value="Genomic_DNA"/>
</dbReference>
<name>A8RZU9_ENTBW</name>
<dbReference type="Proteomes" id="UP000005396">
    <property type="component" value="Unassembled WGS sequence"/>
</dbReference>
<evidence type="ECO:0000313" key="2">
    <source>
        <dbReference type="Proteomes" id="UP000005396"/>
    </source>
</evidence>
<accession>A8RZU9</accession>
<dbReference type="PaxDb" id="411902-CLOBOL_05505"/>
<protein>
    <submittedName>
        <fullName evidence="1">Uncharacterized protein</fullName>
    </submittedName>
</protein>
<evidence type="ECO:0000313" key="1">
    <source>
        <dbReference type="EMBL" id="EDP14113.1"/>
    </source>
</evidence>
<reference evidence="1 2" key="1">
    <citation type="submission" date="2007-08" db="EMBL/GenBank/DDBJ databases">
        <authorList>
            <person name="Fulton L."/>
            <person name="Clifton S."/>
            <person name="Fulton B."/>
            <person name="Xu J."/>
            <person name="Minx P."/>
            <person name="Pepin K.H."/>
            <person name="Johnson M."/>
            <person name="Thiruvilangam P."/>
            <person name="Bhonagiri V."/>
            <person name="Nash W.E."/>
            <person name="Mardis E.R."/>
            <person name="Wilson R.K."/>
        </authorList>
    </citation>
    <scope>NUCLEOTIDE SEQUENCE [LARGE SCALE GENOMIC DNA]</scope>
    <source>
        <strain evidence="2">ATCC BAA-613 / DSM 15670 / CCUG 46953 / JCM 12243 / WAL 16351</strain>
    </source>
</reference>
<reference evidence="1 2" key="2">
    <citation type="submission" date="2007-09" db="EMBL/GenBank/DDBJ databases">
        <title>Draft genome sequence of Clostridium bolteae (ATCC BAA-613).</title>
        <authorList>
            <person name="Sudarsanam P."/>
            <person name="Ley R."/>
            <person name="Guruge J."/>
            <person name="Turnbaugh P.J."/>
            <person name="Mahowald M."/>
            <person name="Liep D."/>
            <person name="Gordon J."/>
        </authorList>
    </citation>
    <scope>NUCLEOTIDE SEQUENCE [LARGE SCALE GENOMIC DNA]</scope>
    <source>
        <strain evidence="2">ATCC BAA-613 / DSM 15670 / CCUG 46953 / JCM 12243 / WAL 16351</strain>
    </source>
</reference>
<gene>
    <name evidence="1" type="ORF">CLOBOL_05505</name>
</gene>
<organism evidence="1 2">
    <name type="scientific">Enterocloster bolteae (strain ATCC BAA-613 / DSM 15670 / CCUG 46953 / JCM 12243 / WAL 16351)</name>
    <name type="common">Clostridium bolteae</name>
    <dbReference type="NCBI Taxonomy" id="411902"/>
    <lineage>
        <taxon>Bacteria</taxon>
        <taxon>Bacillati</taxon>
        <taxon>Bacillota</taxon>
        <taxon>Clostridia</taxon>
        <taxon>Lachnospirales</taxon>
        <taxon>Lachnospiraceae</taxon>
        <taxon>Enterocloster</taxon>
    </lineage>
</organism>
<comment type="caution">
    <text evidence="1">The sequence shown here is derived from an EMBL/GenBank/DDBJ whole genome shotgun (WGS) entry which is preliminary data.</text>
</comment>